<dbReference type="Pfam" id="PF00071">
    <property type="entry name" value="Ras"/>
    <property type="match status" value="1"/>
</dbReference>
<reference evidence="3 4" key="1">
    <citation type="journal article" date="2018" name="Gigascience">
        <title>Genomes of trombidid mites reveal novel predicted allergens and laterally-transferred genes associated with secondary metabolism.</title>
        <authorList>
            <person name="Dong X."/>
            <person name="Chaisiri K."/>
            <person name="Xia D."/>
            <person name="Armstrong S.D."/>
            <person name="Fang Y."/>
            <person name="Donnelly M.J."/>
            <person name="Kadowaki T."/>
            <person name="McGarry J.W."/>
            <person name="Darby A.C."/>
            <person name="Makepeace B.L."/>
        </authorList>
    </citation>
    <scope>NUCLEOTIDE SEQUENCE [LARGE SCALE GENOMIC DNA]</scope>
    <source>
        <strain evidence="3">UoL-WK</strain>
    </source>
</reference>
<dbReference type="GO" id="GO:0001667">
    <property type="term" value="P:ameboidal-type cell migration"/>
    <property type="evidence" value="ECO:0007669"/>
    <property type="project" value="UniProtKB-ARBA"/>
</dbReference>
<proteinExistence type="predicted"/>
<accession>A0A3S3NK55</accession>
<dbReference type="InterPro" id="IPR001806">
    <property type="entry name" value="Small_GTPase"/>
</dbReference>
<name>A0A3S3NK55_9ACAR</name>
<dbReference type="SUPFAM" id="SSF52540">
    <property type="entry name" value="P-loop containing nucleoside triphosphate hydrolases"/>
    <property type="match status" value="1"/>
</dbReference>
<dbReference type="InterPro" id="IPR003578">
    <property type="entry name" value="Small_GTPase_Rho"/>
</dbReference>
<keyword evidence="4" id="KW-1185">Reference proteome</keyword>
<evidence type="ECO:0000313" key="3">
    <source>
        <dbReference type="EMBL" id="RWS00987.1"/>
    </source>
</evidence>
<evidence type="ECO:0008006" key="5">
    <source>
        <dbReference type="Google" id="ProtNLM"/>
    </source>
</evidence>
<dbReference type="GO" id="GO:0003924">
    <property type="term" value="F:GTPase activity"/>
    <property type="evidence" value="ECO:0007669"/>
    <property type="project" value="InterPro"/>
</dbReference>
<dbReference type="AlphaFoldDB" id="A0A3S3NK55"/>
<dbReference type="SMART" id="SM00174">
    <property type="entry name" value="RHO"/>
    <property type="match status" value="1"/>
</dbReference>
<dbReference type="GO" id="GO:0022412">
    <property type="term" value="P:cellular process involved in reproduction in multicellular organism"/>
    <property type="evidence" value="ECO:0007669"/>
    <property type="project" value="UniProtKB-ARBA"/>
</dbReference>
<evidence type="ECO:0000256" key="2">
    <source>
        <dbReference type="ARBA" id="ARBA00023134"/>
    </source>
</evidence>
<dbReference type="OrthoDB" id="8830751at2759"/>
<dbReference type="STRING" id="1965070.A0A3S3NK55"/>
<dbReference type="PRINTS" id="PR00449">
    <property type="entry name" value="RASTRNSFRMNG"/>
</dbReference>
<organism evidence="3 4">
    <name type="scientific">Dinothrombium tinctorium</name>
    <dbReference type="NCBI Taxonomy" id="1965070"/>
    <lineage>
        <taxon>Eukaryota</taxon>
        <taxon>Metazoa</taxon>
        <taxon>Ecdysozoa</taxon>
        <taxon>Arthropoda</taxon>
        <taxon>Chelicerata</taxon>
        <taxon>Arachnida</taxon>
        <taxon>Acari</taxon>
        <taxon>Acariformes</taxon>
        <taxon>Trombidiformes</taxon>
        <taxon>Prostigmata</taxon>
        <taxon>Anystina</taxon>
        <taxon>Parasitengona</taxon>
        <taxon>Trombidioidea</taxon>
        <taxon>Trombidiidae</taxon>
        <taxon>Dinothrombium</taxon>
    </lineage>
</organism>
<gene>
    <name evidence="3" type="ORF">B4U79_06914</name>
</gene>
<keyword evidence="2" id="KW-0342">GTP-binding</keyword>
<dbReference type="PANTHER" id="PTHR24072">
    <property type="entry name" value="RHO FAMILY GTPASE"/>
    <property type="match status" value="1"/>
</dbReference>
<feature type="non-terminal residue" evidence="3">
    <location>
        <position position="1"/>
    </location>
</feature>
<protein>
    <recommendedName>
        <fullName evidence="5">Ras-like GTP-binding protein Rho1</fullName>
    </recommendedName>
</protein>
<evidence type="ECO:0000313" key="4">
    <source>
        <dbReference type="Proteomes" id="UP000285301"/>
    </source>
</evidence>
<evidence type="ECO:0000256" key="1">
    <source>
        <dbReference type="ARBA" id="ARBA00022741"/>
    </source>
</evidence>
<dbReference type="InterPro" id="IPR027417">
    <property type="entry name" value="P-loop_NTPase"/>
</dbReference>
<dbReference type="GO" id="GO:0003006">
    <property type="term" value="P:developmental process involved in reproduction"/>
    <property type="evidence" value="ECO:0007669"/>
    <property type="project" value="UniProtKB-ARBA"/>
</dbReference>
<comment type="caution">
    <text evidence="3">The sequence shown here is derived from an EMBL/GenBank/DDBJ whole genome shotgun (WGS) entry which is preliminary data.</text>
</comment>
<dbReference type="EMBL" id="NCKU01010055">
    <property type="protein sequence ID" value="RWS00987.1"/>
    <property type="molecule type" value="Genomic_DNA"/>
</dbReference>
<dbReference type="GO" id="GO:0005525">
    <property type="term" value="F:GTP binding"/>
    <property type="evidence" value="ECO:0007669"/>
    <property type="project" value="UniProtKB-KW"/>
</dbReference>
<keyword evidence="1" id="KW-0547">Nucleotide-binding</keyword>
<dbReference type="GO" id="GO:0035099">
    <property type="term" value="P:hemocyte migration"/>
    <property type="evidence" value="ECO:0007669"/>
    <property type="project" value="UniProtKB-ARBA"/>
</dbReference>
<dbReference type="Proteomes" id="UP000285301">
    <property type="component" value="Unassembled WGS sequence"/>
</dbReference>
<dbReference type="GO" id="GO:0035006">
    <property type="term" value="P:melanization defense response"/>
    <property type="evidence" value="ECO:0007669"/>
    <property type="project" value="UniProtKB-ARBA"/>
</dbReference>
<dbReference type="Gene3D" id="3.40.50.300">
    <property type="entry name" value="P-loop containing nucleotide triphosphate hydrolases"/>
    <property type="match status" value="1"/>
</dbReference>
<dbReference type="GO" id="GO:0007264">
    <property type="term" value="P:small GTPase-mediated signal transduction"/>
    <property type="evidence" value="ECO:0007669"/>
    <property type="project" value="InterPro"/>
</dbReference>
<sequence length="83" mass="9314">SHVGRYPRRDPPGPLLQEKLVIVGDGACGKTCLLIMFSKDQFPEVYMPTVSENYAADIEVVTKPNTLANMYKYVDGCFKARCR</sequence>